<evidence type="ECO:0000313" key="2">
    <source>
        <dbReference type="Proteomes" id="UP001141806"/>
    </source>
</evidence>
<dbReference type="Proteomes" id="UP001141806">
    <property type="component" value="Unassembled WGS sequence"/>
</dbReference>
<name>A0A9Q0JZ15_9MAGN</name>
<gene>
    <name evidence="1" type="ORF">NE237_013934</name>
</gene>
<protein>
    <submittedName>
        <fullName evidence="1">Uncharacterized protein</fullName>
    </submittedName>
</protein>
<sequence length="152" mass="16382">MMDITSSTMVPNNGCRRAEMDTEVVALGGVSNPKIVVAESGLLALNADDGEPGLLAFDTDGGEPVLLALDTDVGGPELLAFNTDGGGAGLLAFNTDGVEPELQTMIPETSHCYITLEKKKCYYVEMYESSSRIPTRMLSQVLRMMTMDKRKK</sequence>
<accession>A0A9Q0JZ15</accession>
<dbReference type="EMBL" id="JAMYWD010000011">
    <property type="protein sequence ID" value="KAJ4957151.1"/>
    <property type="molecule type" value="Genomic_DNA"/>
</dbReference>
<proteinExistence type="predicted"/>
<dbReference type="AlphaFoldDB" id="A0A9Q0JZ15"/>
<comment type="caution">
    <text evidence="1">The sequence shown here is derived from an EMBL/GenBank/DDBJ whole genome shotgun (WGS) entry which is preliminary data.</text>
</comment>
<evidence type="ECO:0000313" key="1">
    <source>
        <dbReference type="EMBL" id="KAJ4957151.1"/>
    </source>
</evidence>
<keyword evidence="2" id="KW-1185">Reference proteome</keyword>
<organism evidence="1 2">
    <name type="scientific">Protea cynaroides</name>
    <dbReference type="NCBI Taxonomy" id="273540"/>
    <lineage>
        <taxon>Eukaryota</taxon>
        <taxon>Viridiplantae</taxon>
        <taxon>Streptophyta</taxon>
        <taxon>Embryophyta</taxon>
        <taxon>Tracheophyta</taxon>
        <taxon>Spermatophyta</taxon>
        <taxon>Magnoliopsida</taxon>
        <taxon>Proteales</taxon>
        <taxon>Proteaceae</taxon>
        <taxon>Protea</taxon>
    </lineage>
</organism>
<reference evidence="1" key="1">
    <citation type="journal article" date="2023" name="Plant J.">
        <title>The genome of the king protea, Protea cynaroides.</title>
        <authorList>
            <person name="Chang J."/>
            <person name="Duong T.A."/>
            <person name="Schoeman C."/>
            <person name="Ma X."/>
            <person name="Roodt D."/>
            <person name="Barker N."/>
            <person name="Li Z."/>
            <person name="Van de Peer Y."/>
            <person name="Mizrachi E."/>
        </authorList>
    </citation>
    <scope>NUCLEOTIDE SEQUENCE</scope>
    <source>
        <tissue evidence="1">Young leaves</tissue>
    </source>
</reference>